<keyword evidence="3" id="KW-1185">Reference proteome</keyword>
<organism evidence="2 3">
    <name type="scientific">Christiangramia crocea</name>
    <dbReference type="NCBI Taxonomy" id="2904124"/>
    <lineage>
        <taxon>Bacteria</taxon>
        <taxon>Pseudomonadati</taxon>
        <taxon>Bacteroidota</taxon>
        <taxon>Flavobacteriia</taxon>
        <taxon>Flavobacteriales</taxon>
        <taxon>Flavobacteriaceae</taxon>
        <taxon>Christiangramia</taxon>
    </lineage>
</organism>
<evidence type="ECO:0000256" key="1">
    <source>
        <dbReference type="SAM" id="SignalP"/>
    </source>
</evidence>
<gene>
    <name evidence="2" type="ORF">LU635_00020</name>
</gene>
<evidence type="ECO:0000313" key="2">
    <source>
        <dbReference type="EMBL" id="MCG9970004.1"/>
    </source>
</evidence>
<feature type="chain" id="PRO_5040853581" evidence="1">
    <location>
        <begin position="24"/>
        <end position="309"/>
    </location>
</feature>
<reference evidence="2" key="1">
    <citation type="submission" date="2021-12" db="EMBL/GenBank/DDBJ databases">
        <title>Description of Gramella crocea sp. nov., a new bacterium isolated from activated sludge.</title>
        <authorList>
            <person name="Zhang X."/>
        </authorList>
    </citation>
    <scope>NUCLEOTIDE SEQUENCE</scope>
    <source>
        <strain evidence="2">YB25</strain>
    </source>
</reference>
<accession>A0A9X2A3M6</accession>
<keyword evidence="1" id="KW-0732">Signal</keyword>
<dbReference type="InterPro" id="IPR029475">
    <property type="entry name" value="DUF6807"/>
</dbReference>
<feature type="signal peptide" evidence="1">
    <location>
        <begin position="1"/>
        <end position="23"/>
    </location>
</feature>
<dbReference type="Pfam" id="PF14100">
    <property type="entry name" value="DUF6807"/>
    <property type="match status" value="1"/>
</dbReference>
<sequence>MGIIKPKILVIIFLFLSHLLAMAQEMEFEENSDGIVLLENGEPRYFYRTSPVDTVSPFARTNYIHPLYGLGGEILTEDFPMDHPHHHGIFWAWHQLYAKGKRIADPWLNQGIKWKIRETETEVNNSEAILSSQVLWLLEATSEAVIREDLQISFDRIGENIFSLNFRIKLTALVEGIAIGGSEDAKGYGGFSARLKLPEDVMFSSVKGEVEPMNLPVQAGPWVNISGHFDPSSNESSAIVIMGDPENLPSYQGWILRSASSMQNLAFPGKNPVPIEKGESLSFRNQLLIHRSLSKTEIAQFYRQFKKVQ</sequence>
<dbReference type="Proteomes" id="UP001139344">
    <property type="component" value="Unassembled WGS sequence"/>
</dbReference>
<evidence type="ECO:0000313" key="3">
    <source>
        <dbReference type="Proteomes" id="UP001139344"/>
    </source>
</evidence>
<dbReference type="EMBL" id="JAJSON010000001">
    <property type="protein sequence ID" value="MCG9970004.1"/>
    <property type="molecule type" value="Genomic_DNA"/>
</dbReference>
<proteinExistence type="predicted"/>
<dbReference type="RefSeq" id="WP_240095137.1">
    <property type="nucleotide sequence ID" value="NZ_JAJSON010000001.1"/>
</dbReference>
<dbReference type="AlphaFoldDB" id="A0A9X2A3M6"/>
<name>A0A9X2A3M6_9FLAO</name>
<protein>
    <submittedName>
        <fullName evidence="2">PmoA family protein</fullName>
    </submittedName>
</protein>
<comment type="caution">
    <text evidence="2">The sequence shown here is derived from an EMBL/GenBank/DDBJ whole genome shotgun (WGS) entry which is preliminary data.</text>
</comment>